<evidence type="ECO:0000256" key="1">
    <source>
        <dbReference type="SAM" id="MobiDB-lite"/>
    </source>
</evidence>
<organism evidence="3 4">
    <name type="scientific">Septoria linicola</name>
    <dbReference type="NCBI Taxonomy" id="215465"/>
    <lineage>
        <taxon>Eukaryota</taxon>
        <taxon>Fungi</taxon>
        <taxon>Dikarya</taxon>
        <taxon>Ascomycota</taxon>
        <taxon>Pezizomycotina</taxon>
        <taxon>Dothideomycetes</taxon>
        <taxon>Dothideomycetidae</taxon>
        <taxon>Mycosphaerellales</taxon>
        <taxon>Mycosphaerellaceae</taxon>
        <taxon>Septoria</taxon>
    </lineage>
</organism>
<keyword evidence="2" id="KW-0732">Signal</keyword>
<feature type="region of interest" description="Disordered" evidence="1">
    <location>
        <begin position="132"/>
        <end position="167"/>
    </location>
</feature>
<sequence length="194" mass="19786">MILARSALLSALVLFASNAAAAEASPELAAHVREVMARQVQSDGSTTASSSSEAATATATGDASVPTEVTGCHTHSDGYYCFEGDAEWELTTELENYDNAPDDYNECQAGENDDTIQCADGSGGQVTLIREGSEEEDHDHDHTSSTTSAAASASETPSATDAAAEASSSAPANAGNAVLPASGVSLFALLAYFL</sequence>
<reference evidence="3" key="1">
    <citation type="submission" date="2022-06" db="EMBL/GenBank/DDBJ databases">
        <title>Complete genome sequences of two strains of the flax pathogen Septoria linicola.</title>
        <authorList>
            <person name="Lapalu N."/>
            <person name="Simon A."/>
            <person name="Demenou B."/>
            <person name="Paumier D."/>
            <person name="Guillot M.-P."/>
            <person name="Gout L."/>
            <person name="Valade R."/>
        </authorList>
    </citation>
    <scope>NUCLEOTIDE SEQUENCE</scope>
    <source>
        <strain evidence="3">SE15195</strain>
    </source>
</reference>
<dbReference type="EMBL" id="CP099429">
    <property type="protein sequence ID" value="USW59301.1"/>
    <property type="molecule type" value="Genomic_DNA"/>
</dbReference>
<proteinExistence type="predicted"/>
<keyword evidence="4" id="KW-1185">Reference proteome</keyword>
<feature type="compositionally biased region" description="Low complexity" evidence="1">
    <location>
        <begin position="144"/>
        <end position="167"/>
    </location>
</feature>
<gene>
    <name evidence="3" type="ORF">Slin15195_G126200</name>
</gene>
<dbReference type="Proteomes" id="UP001056384">
    <property type="component" value="Chromosome 12"/>
</dbReference>
<evidence type="ECO:0000313" key="4">
    <source>
        <dbReference type="Proteomes" id="UP001056384"/>
    </source>
</evidence>
<accession>A0A9Q9B923</accession>
<feature type="signal peptide" evidence="2">
    <location>
        <begin position="1"/>
        <end position="24"/>
    </location>
</feature>
<feature type="compositionally biased region" description="Low complexity" evidence="1">
    <location>
        <begin position="42"/>
        <end position="64"/>
    </location>
</feature>
<name>A0A9Q9B923_9PEZI</name>
<protein>
    <submittedName>
        <fullName evidence="3">Uncharacterized protein</fullName>
    </submittedName>
</protein>
<evidence type="ECO:0000256" key="2">
    <source>
        <dbReference type="SAM" id="SignalP"/>
    </source>
</evidence>
<feature type="chain" id="PRO_5040168859" evidence="2">
    <location>
        <begin position="25"/>
        <end position="194"/>
    </location>
</feature>
<evidence type="ECO:0000313" key="3">
    <source>
        <dbReference type="EMBL" id="USW59301.1"/>
    </source>
</evidence>
<dbReference type="OrthoDB" id="3649963at2759"/>
<dbReference type="AlphaFoldDB" id="A0A9Q9B923"/>
<feature type="region of interest" description="Disordered" evidence="1">
    <location>
        <begin position="40"/>
        <end position="67"/>
    </location>
</feature>